<dbReference type="PANTHER" id="PTHR33164:SF101">
    <property type="entry name" value="TRANSCRIPTIONAL REPRESSOR MPRA"/>
    <property type="match status" value="1"/>
</dbReference>
<dbReference type="PROSITE" id="PS50995">
    <property type="entry name" value="HTH_MARR_2"/>
    <property type="match status" value="1"/>
</dbReference>
<dbReference type="SUPFAM" id="SSF46785">
    <property type="entry name" value="Winged helix' DNA-binding domain"/>
    <property type="match status" value="1"/>
</dbReference>
<proteinExistence type="predicted"/>
<dbReference type="AlphaFoldDB" id="A0A518CVP2"/>
<accession>A0A518CVP2</accession>
<dbReference type="EMBL" id="CP036290">
    <property type="protein sequence ID" value="QDU83296.1"/>
    <property type="molecule type" value="Genomic_DNA"/>
</dbReference>
<protein>
    <submittedName>
        <fullName evidence="2">HTH-type transcriptional regulator MhqR</fullName>
    </submittedName>
</protein>
<dbReference type="InterPro" id="IPR039422">
    <property type="entry name" value="MarR/SlyA-like"/>
</dbReference>
<dbReference type="InterPro" id="IPR036388">
    <property type="entry name" value="WH-like_DNA-bd_sf"/>
</dbReference>
<organism evidence="2 3">
    <name type="scientific">Rohdeia mirabilis</name>
    <dbReference type="NCBI Taxonomy" id="2528008"/>
    <lineage>
        <taxon>Bacteria</taxon>
        <taxon>Pseudomonadati</taxon>
        <taxon>Planctomycetota</taxon>
        <taxon>Planctomycetia</taxon>
        <taxon>Planctomycetia incertae sedis</taxon>
        <taxon>Rohdeia</taxon>
    </lineage>
</organism>
<reference evidence="2 3" key="1">
    <citation type="submission" date="2019-02" db="EMBL/GenBank/DDBJ databases">
        <title>Deep-cultivation of Planctomycetes and their phenomic and genomic characterization uncovers novel biology.</title>
        <authorList>
            <person name="Wiegand S."/>
            <person name="Jogler M."/>
            <person name="Boedeker C."/>
            <person name="Pinto D."/>
            <person name="Vollmers J."/>
            <person name="Rivas-Marin E."/>
            <person name="Kohn T."/>
            <person name="Peeters S.H."/>
            <person name="Heuer A."/>
            <person name="Rast P."/>
            <person name="Oberbeckmann S."/>
            <person name="Bunk B."/>
            <person name="Jeske O."/>
            <person name="Meyerdierks A."/>
            <person name="Storesund J.E."/>
            <person name="Kallscheuer N."/>
            <person name="Luecker S."/>
            <person name="Lage O.M."/>
            <person name="Pohl T."/>
            <person name="Merkel B.J."/>
            <person name="Hornburger P."/>
            <person name="Mueller R.-W."/>
            <person name="Bruemmer F."/>
            <person name="Labrenz M."/>
            <person name="Spormann A.M."/>
            <person name="Op den Camp H."/>
            <person name="Overmann J."/>
            <person name="Amann R."/>
            <person name="Jetten M.S.M."/>
            <person name="Mascher T."/>
            <person name="Medema M.H."/>
            <person name="Devos D.P."/>
            <person name="Kaster A.-K."/>
            <person name="Ovreas L."/>
            <person name="Rohde M."/>
            <person name="Galperin M.Y."/>
            <person name="Jogler C."/>
        </authorList>
    </citation>
    <scope>NUCLEOTIDE SEQUENCE [LARGE SCALE GENOMIC DNA]</scope>
    <source>
        <strain evidence="2 3">Pla163</strain>
    </source>
</reference>
<dbReference type="Gene3D" id="1.10.10.10">
    <property type="entry name" value="Winged helix-like DNA-binding domain superfamily/Winged helix DNA-binding domain"/>
    <property type="match status" value="1"/>
</dbReference>
<dbReference type="InterPro" id="IPR000835">
    <property type="entry name" value="HTH_MarR-typ"/>
</dbReference>
<name>A0A518CVP2_9BACT</name>
<evidence type="ECO:0000313" key="2">
    <source>
        <dbReference type="EMBL" id="QDU83296.1"/>
    </source>
</evidence>
<gene>
    <name evidence="2" type="primary">mhqR</name>
    <name evidence="2" type="ORF">Pla163_03940</name>
</gene>
<dbReference type="SMART" id="SM00347">
    <property type="entry name" value="HTH_MARR"/>
    <property type="match status" value="1"/>
</dbReference>
<dbReference type="InterPro" id="IPR036390">
    <property type="entry name" value="WH_DNA-bd_sf"/>
</dbReference>
<feature type="domain" description="HTH marR-type" evidence="1">
    <location>
        <begin position="10"/>
        <end position="144"/>
    </location>
</feature>
<dbReference type="GO" id="GO:0003700">
    <property type="term" value="F:DNA-binding transcription factor activity"/>
    <property type="evidence" value="ECO:0007669"/>
    <property type="project" value="InterPro"/>
</dbReference>
<dbReference type="Pfam" id="PF12802">
    <property type="entry name" value="MarR_2"/>
    <property type="match status" value="1"/>
</dbReference>
<sequence>MSDDIAETPARSAYLAIIQVADRLSGDFSSLFRSRGLTLAQFNVLRILVKAPEEGVPCQHIADNLLHRVPDVTRLVGRMEAAQLVTRERCPLDRRVVRVRVTPHGRSTCEGLYRDVEALHASQFEPLDVDATERLDAMLRTLLEPSAAAD</sequence>
<keyword evidence="3" id="KW-1185">Reference proteome</keyword>
<evidence type="ECO:0000259" key="1">
    <source>
        <dbReference type="PROSITE" id="PS50995"/>
    </source>
</evidence>
<dbReference type="GO" id="GO:0006950">
    <property type="term" value="P:response to stress"/>
    <property type="evidence" value="ECO:0007669"/>
    <property type="project" value="TreeGrafter"/>
</dbReference>
<dbReference type="OrthoDB" id="9799747at2"/>
<dbReference type="Proteomes" id="UP000319342">
    <property type="component" value="Chromosome"/>
</dbReference>
<dbReference type="RefSeq" id="WP_145182740.1">
    <property type="nucleotide sequence ID" value="NZ_CP036290.1"/>
</dbReference>
<dbReference type="PANTHER" id="PTHR33164">
    <property type="entry name" value="TRANSCRIPTIONAL REGULATOR, MARR FAMILY"/>
    <property type="match status" value="1"/>
</dbReference>
<evidence type="ECO:0000313" key="3">
    <source>
        <dbReference type="Proteomes" id="UP000319342"/>
    </source>
</evidence>